<dbReference type="SMART" id="SM00829">
    <property type="entry name" value="PKS_ER"/>
    <property type="match status" value="1"/>
</dbReference>
<dbReference type="InterPro" id="IPR011032">
    <property type="entry name" value="GroES-like_sf"/>
</dbReference>
<proteinExistence type="inferred from homology"/>
<dbReference type="SUPFAM" id="SSF50129">
    <property type="entry name" value="GroES-like"/>
    <property type="match status" value="1"/>
</dbReference>
<evidence type="ECO:0000313" key="5">
    <source>
        <dbReference type="Proteomes" id="UP001172673"/>
    </source>
</evidence>
<evidence type="ECO:0000259" key="3">
    <source>
        <dbReference type="SMART" id="SM00829"/>
    </source>
</evidence>
<feature type="domain" description="Enoyl reductase (ER)" evidence="3">
    <location>
        <begin position="18"/>
        <end position="346"/>
    </location>
</feature>
<protein>
    <recommendedName>
        <fullName evidence="3">Enoyl reductase (ER) domain-containing protein</fullName>
    </recommendedName>
</protein>
<dbReference type="InterPro" id="IPR036291">
    <property type="entry name" value="NAD(P)-bd_dom_sf"/>
</dbReference>
<dbReference type="EMBL" id="JAPDRK010000001">
    <property type="protein sequence ID" value="KAJ9616822.1"/>
    <property type="molecule type" value="Genomic_DNA"/>
</dbReference>
<evidence type="ECO:0000313" key="4">
    <source>
        <dbReference type="EMBL" id="KAJ9616822.1"/>
    </source>
</evidence>
<comment type="caution">
    <text evidence="4">The sequence shown here is derived from an EMBL/GenBank/DDBJ whole genome shotgun (WGS) entry which is preliminary data.</text>
</comment>
<evidence type="ECO:0000256" key="1">
    <source>
        <dbReference type="ARBA" id="ARBA00008072"/>
    </source>
</evidence>
<dbReference type="Proteomes" id="UP001172673">
    <property type="component" value="Unassembled WGS sequence"/>
</dbReference>
<sequence length="348" mass="36750">MAPSPTTTTSQLHLMQKGGPFEFAQVPKPAPAPDQILVRQHATAINGLDLKQRDTGLFIPRWPHVLGIEGAGIVEAVGSDVRDFKPGDEVMACLAGRARGEDWGGSYQEHVNVPIDFFVAKKPKNISFEEAASLPIGYVTAVCAILDGLKIPLPFLPQTANSRHVPSSVLILGGSSATGAAALQLLRLGYPSLPIYATSSPGNFARLRSLGATQVFDYRSPSIVADIRAHQTPGSKGIDMIADFVSAGASQTDICEVLDPAGSKIYAALVTGVPVPVRDGVTHVEVDGWSIVDMQGGKSILPALTGLVEQGKYKLPVSVKVAGHGLEQIPKVMDEVLNLSGEKLVVKL</sequence>
<dbReference type="InterPro" id="IPR047122">
    <property type="entry name" value="Trans-enoyl_RdTase-like"/>
</dbReference>
<reference evidence="4" key="1">
    <citation type="submission" date="2022-10" db="EMBL/GenBank/DDBJ databases">
        <title>Culturing micro-colonial fungi from biological soil crusts in the Mojave desert and describing Neophaeococcomyces mojavensis, and introducing the new genera and species Taxawa tesnikishii.</title>
        <authorList>
            <person name="Kurbessoian T."/>
            <person name="Stajich J.E."/>
        </authorList>
    </citation>
    <scope>NUCLEOTIDE SEQUENCE</scope>
    <source>
        <strain evidence="4">TK_41</strain>
    </source>
</reference>
<keyword evidence="2" id="KW-0560">Oxidoreductase</keyword>
<dbReference type="GO" id="GO:0016651">
    <property type="term" value="F:oxidoreductase activity, acting on NAD(P)H"/>
    <property type="evidence" value="ECO:0007669"/>
    <property type="project" value="InterPro"/>
</dbReference>
<dbReference type="PANTHER" id="PTHR45348">
    <property type="entry name" value="HYPOTHETICAL OXIDOREDUCTASE (EUROFUNG)"/>
    <property type="match status" value="1"/>
</dbReference>
<keyword evidence="5" id="KW-1185">Reference proteome</keyword>
<dbReference type="InterPro" id="IPR013154">
    <property type="entry name" value="ADH-like_N"/>
</dbReference>
<gene>
    <name evidence="4" type="ORF">H2200_000541</name>
</gene>
<accession>A0AA38XNR1</accession>
<dbReference type="InterPro" id="IPR020843">
    <property type="entry name" value="ER"/>
</dbReference>
<dbReference type="CDD" id="cd08249">
    <property type="entry name" value="enoyl_reductase_like"/>
    <property type="match status" value="1"/>
</dbReference>
<name>A0AA38XNR1_9EURO</name>
<dbReference type="PANTHER" id="PTHR45348:SF2">
    <property type="entry name" value="ZINC-TYPE ALCOHOL DEHYDROGENASE-LIKE PROTEIN C2E1P3.01"/>
    <property type="match status" value="1"/>
</dbReference>
<dbReference type="AlphaFoldDB" id="A0AA38XNR1"/>
<dbReference type="Gene3D" id="3.90.180.10">
    <property type="entry name" value="Medium-chain alcohol dehydrogenases, catalytic domain"/>
    <property type="match status" value="1"/>
</dbReference>
<dbReference type="Pfam" id="PF08240">
    <property type="entry name" value="ADH_N"/>
    <property type="match status" value="1"/>
</dbReference>
<dbReference type="Gene3D" id="3.40.50.720">
    <property type="entry name" value="NAD(P)-binding Rossmann-like Domain"/>
    <property type="match status" value="1"/>
</dbReference>
<organism evidence="4 5">
    <name type="scientific">Cladophialophora chaetospira</name>
    <dbReference type="NCBI Taxonomy" id="386627"/>
    <lineage>
        <taxon>Eukaryota</taxon>
        <taxon>Fungi</taxon>
        <taxon>Dikarya</taxon>
        <taxon>Ascomycota</taxon>
        <taxon>Pezizomycotina</taxon>
        <taxon>Eurotiomycetes</taxon>
        <taxon>Chaetothyriomycetidae</taxon>
        <taxon>Chaetothyriales</taxon>
        <taxon>Herpotrichiellaceae</taxon>
        <taxon>Cladophialophora</taxon>
    </lineage>
</organism>
<comment type="similarity">
    <text evidence="1">Belongs to the zinc-containing alcohol dehydrogenase family.</text>
</comment>
<evidence type="ECO:0000256" key="2">
    <source>
        <dbReference type="ARBA" id="ARBA00023002"/>
    </source>
</evidence>
<dbReference type="SUPFAM" id="SSF51735">
    <property type="entry name" value="NAD(P)-binding Rossmann-fold domains"/>
    <property type="match status" value="1"/>
</dbReference>